<evidence type="ECO:0000256" key="1">
    <source>
        <dbReference type="SAM" id="Coils"/>
    </source>
</evidence>
<keyword evidence="1" id="KW-0175">Coiled coil</keyword>
<dbReference type="InterPro" id="IPR020342">
    <property type="entry name" value="Phage_T4_Gp16_DNA-pack"/>
</dbReference>
<gene>
    <name evidence="2" type="ORF">UFOVP395_52</name>
</gene>
<accession>A0A6J5M386</accession>
<dbReference type="Gene3D" id="1.10.287.1060">
    <property type="entry name" value="ESAT-6-like"/>
    <property type="match status" value="1"/>
</dbReference>
<name>A0A6J5M386_9CAUD</name>
<organism evidence="2">
    <name type="scientific">uncultured Caudovirales phage</name>
    <dbReference type="NCBI Taxonomy" id="2100421"/>
    <lineage>
        <taxon>Viruses</taxon>
        <taxon>Duplodnaviria</taxon>
        <taxon>Heunggongvirae</taxon>
        <taxon>Uroviricota</taxon>
        <taxon>Caudoviricetes</taxon>
        <taxon>Peduoviridae</taxon>
        <taxon>Maltschvirus</taxon>
        <taxon>Maltschvirus maltsch</taxon>
    </lineage>
</organism>
<protein>
    <submittedName>
        <fullName evidence="2">Small terminase protein</fullName>
    </submittedName>
</protein>
<dbReference type="Pfam" id="PF11053">
    <property type="entry name" value="DNA_Packaging"/>
    <property type="match status" value="1"/>
</dbReference>
<proteinExistence type="predicted"/>
<reference evidence="2" key="1">
    <citation type="submission" date="2020-04" db="EMBL/GenBank/DDBJ databases">
        <authorList>
            <person name="Chiriac C."/>
            <person name="Salcher M."/>
            <person name="Ghai R."/>
            <person name="Kavagutti S V."/>
        </authorList>
    </citation>
    <scope>NUCLEOTIDE SEQUENCE</scope>
</reference>
<feature type="coiled-coil region" evidence="1">
    <location>
        <begin position="81"/>
        <end position="108"/>
    </location>
</feature>
<sequence length="145" mass="16037">MDNNDDEDPINRALNLGPLVPAERSNTISTIIAAAKNDSAKEDFTFARANIREVVENGNDAIAKLAIIADQSQNPRAFEVLAKLMDSMVAANKQLLELQKEIRTIDKADVPQDEDAKQHITNNNLFVGSTSELQKMIENMKNSNE</sequence>
<dbReference type="EMBL" id="LR796380">
    <property type="protein sequence ID" value="CAB4140682.1"/>
    <property type="molecule type" value="Genomic_DNA"/>
</dbReference>
<evidence type="ECO:0000313" key="2">
    <source>
        <dbReference type="EMBL" id="CAB4140682.1"/>
    </source>
</evidence>